<dbReference type="EMBL" id="MHCA01000060">
    <property type="protein sequence ID" value="OGY10147.1"/>
    <property type="molecule type" value="Genomic_DNA"/>
</dbReference>
<dbReference type="SUPFAM" id="SSF54565">
    <property type="entry name" value="Ribosomal protein S16"/>
    <property type="match status" value="1"/>
</dbReference>
<comment type="similarity">
    <text evidence="3">Belongs to the bacterial ribosomal protein bS16 family.</text>
</comment>
<keyword evidence="1 3" id="KW-0689">Ribosomal protein</keyword>
<dbReference type="Pfam" id="PF00886">
    <property type="entry name" value="Ribosomal_S16"/>
    <property type="match status" value="1"/>
</dbReference>
<dbReference type="PROSITE" id="PS00732">
    <property type="entry name" value="RIBOSOMAL_S16"/>
    <property type="match status" value="1"/>
</dbReference>
<dbReference type="Gene3D" id="3.30.1320.10">
    <property type="match status" value="1"/>
</dbReference>
<organism evidence="4 5">
    <name type="scientific">Candidatus Blackburnbacteria bacterium RIFCSPHIGHO2_12_FULL_41_13b</name>
    <dbReference type="NCBI Taxonomy" id="1797517"/>
    <lineage>
        <taxon>Bacteria</taxon>
        <taxon>Candidatus Blackburniibacteriota</taxon>
    </lineage>
</organism>
<dbReference type="GO" id="GO:0015935">
    <property type="term" value="C:small ribosomal subunit"/>
    <property type="evidence" value="ECO:0007669"/>
    <property type="project" value="TreeGrafter"/>
</dbReference>
<name>A0A1G1V461_9BACT</name>
<dbReference type="STRING" id="1797517.A3F61_02180"/>
<protein>
    <recommendedName>
        <fullName evidence="3">Small ribosomal subunit protein bS16</fullName>
    </recommendedName>
</protein>
<keyword evidence="2 3" id="KW-0687">Ribonucleoprotein</keyword>
<dbReference type="NCBIfam" id="TIGR00002">
    <property type="entry name" value="S16"/>
    <property type="match status" value="1"/>
</dbReference>
<dbReference type="Proteomes" id="UP000178272">
    <property type="component" value="Unassembled WGS sequence"/>
</dbReference>
<gene>
    <name evidence="3" type="primary">rpsP</name>
    <name evidence="4" type="ORF">A3F61_02180</name>
</gene>
<dbReference type="GO" id="GO:0005737">
    <property type="term" value="C:cytoplasm"/>
    <property type="evidence" value="ECO:0007669"/>
    <property type="project" value="UniProtKB-ARBA"/>
</dbReference>
<evidence type="ECO:0000256" key="1">
    <source>
        <dbReference type="ARBA" id="ARBA00022980"/>
    </source>
</evidence>
<dbReference type="AlphaFoldDB" id="A0A1G1V461"/>
<dbReference type="HAMAP" id="MF_00385">
    <property type="entry name" value="Ribosomal_bS16"/>
    <property type="match status" value="1"/>
</dbReference>
<evidence type="ECO:0000256" key="2">
    <source>
        <dbReference type="ARBA" id="ARBA00023274"/>
    </source>
</evidence>
<dbReference type="InterPro" id="IPR000307">
    <property type="entry name" value="Ribosomal_bS16"/>
</dbReference>
<dbReference type="PANTHER" id="PTHR12919:SF20">
    <property type="entry name" value="SMALL RIBOSOMAL SUBUNIT PROTEIN BS16M"/>
    <property type="match status" value="1"/>
</dbReference>
<accession>A0A1G1V461</accession>
<sequence length="75" mass="8614">MLKIRLSRTGKKHAPHYRIVVTETRSKRDGKIVAQIGHWHPKEKQLVADHNVYLSWITQGAAPSPTVRKLFTSEN</sequence>
<evidence type="ECO:0000256" key="3">
    <source>
        <dbReference type="HAMAP-Rule" id="MF_00385"/>
    </source>
</evidence>
<comment type="caution">
    <text evidence="4">The sequence shown here is derived from an EMBL/GenBank/DDBJ whole genome shotgun (WGS) entry which is preliminary data.</text>
</comment>
<dbReference type="GO" id="GO:0006412">
    <property type="term" value="P:translation"/>
    <property type="evidence" value="ECO:0007669"/>
    <property type="project" value="UniProtKB-UniRule"/>
</dbReference>
<dbReference type="InterPro" id="IPR023803">
    <property type="entry name" value="Ribosomal_bS16_dom_sf"/>
</dbReference>
<dbReference type="InterPro" id="IPR020592">
    <property type="entry name" value="Ribosomal_bS16_CS"/>
</dbReference>
<dbReference type="PANTHER" id="PTHR12919">
    <property type="entry name" value="30S RIBOSOMAL PROTEIN S16"/>
    <property type="match status" value="1"/>
</dbReference>
<evidence type="ECO:0000313" key="4">
    <source>
        <dbReference type="EMBL" id="OGY10147.1"/>
    </source>
</evidence>
<reference evidence="4 5" key="1">
    <citation type="journal article" date="2016" name="Nat. Commun.">
        <title>Thousands of microbial genomes shed light on interconnected biogeochemical processes in an aquifer system.</title>
        <authorList>
            <person name="Anantharaman K."/>
            <person name="Brown C.T."/>
            <person name="Hug L.A."/>
            <person name="Sharon I."/>
            <person name="Castelle C.J."/>
            <person name="Probst A.J."/>
            <person name="Thomas B.C."/>
            <person name="Singh A."/>
            <person name="Wilkins M.J."/>
            <person name="Karaoz U."/>
            <person name="Brodie E.L."/>
            <person name="Williams K.H."/>
            <person name="Hubbard S.S."/>
            <person name="Banfield J.F."/>
        </authorList>
    </citation>
    <scope>NUCLEOTIDE SEQUENCE [LARGE SCALE GENOMIC DNA]</scope>
</reference>
<dbReference type="GO" id="GO:0003735">
    <property type="term" value="F:structural constituent of ribosome"/>
    <property type="evidence" value="ECO:0007669"/>
    <property type="project" value="InterPro"/>
</dbReference>
<evidence type="ECO:0000313" key="5">
    <source>
        <dbReference type="Proteomes" id="UP000178272"/>
    </source>
</evidence>
<proteinExistence type="inferred from homology"/>